<accession>A0A0A9C6V0</accession>
<protein>
    <submittedName>
        <fullName evidence="2">Uncharacterized protein</fullName>
    </submittedName>
</protein>
<sequence>MKTPHSSARSSTSAAPCPPSLGAAAGEASSPPLPPTPSPSSNPRPPLLQVRLVGS</sequence>
<feature type="compositionally biased region" description="Pro residues" evidence="1">
    <location>
        <begin position="31"/>
        <end position="46"/>
    </location>
</feature>
<feature type="compositionally biased region" description="Polar residues" evidence="1">
    <location>
        <begin position="1"/>
        <end position="14"/>
    </location>
</feature>
<organism evidence="2">
    <name type="scientific">Arundo donax</name>
    <name type="common">Giant reed</name>
    <name type="synonym">Donax arundinaceus</name>
    <dbReference type="NCBI Taxonomy" id="35708"/>
    <lineage>
        <taxon>Eukaryota</taxon>
        <taxon>Viridiplantae</taxon>
        <taxon>Streptophyta</taxon>
        <taxon>Embryophyta</taxon>
        <taxon>Tracheophyta</taxon>
        <taxon>Spermatophyta</taxon>
        <taxon>Magnoliopsida</taxon>
        <taxon>Liliopsida</taxon>
        <taxon>Poales</taxon>
        <taxon>Poaceae</taxon>
        <taxon>PACMAD clade</taxon>
        <taxon>Arundinoideae</taxon>
        <taxon>Arundineae</taxon>
        <taxon>Arundo</taxon>
    </lineage>
</organism>
<evidence type="ECO:0000313" key="2">
    <source>
        <dbReference type="EMBL" id="JAD69095.1"/>
    </source>
</evidence>
<dbReference type="AlphaFoldDB" id="A0A0A9C6V0"/>
<dbReference type="EMBL" id="GBRH01228800">
    <property type="protein sequence ID" value="JAD69095.1"/>
    <property type="molecule type" value="Transcribed_RNA"/>
</dbReference>
<feature type="region of interest" description="Disordered" evidence="1">
    <location>
        <begin position="1"/>
        <end position="55"/>
    </location>
</feature>
<reference evidence="2" key="2">
    <citation type="journal article" date="2015" name="Data Brief">
        <title>Shoot transcriptome of the giant reed, Arundo donax.</title>
        <authorList>
            <person name="Barrero R.A."/>
            <person name="Guerrero F.D."/>
            <person name="Moolhuijzen P."/>
            <person name="Goolsby J.A."/>
            <person name="Tidwell J."/>
            <person name="Bellgard S.E."/>
            <person name="Bellgard M.I."/>
        </authorList>
    </citation>
    <scope>NUCLEOTIDE SEQUENCE</scope>
    <source>
        <tissue evidence="2">Shoot tissue taken approximately 20 cm above the soil surface</tissue>
    </source>
</reference>
<evidence type="ECO:0000256" key="1">
    <source>
        <dbReference type="SAM" id="MobiDB-lite"/>
    </source>
</evidence>
<name>A0A0A9C6V0_ARUDO</name>
<proteinExistence type="predicted"/>
<reference evidence="2" key="1">
    <citation type="submission" date="2014-09" db="EMBL/GenBank/DDBJ databases">
        <authorList>
            <person name="Magalhaes I.L.F."/>
            <person name="Oliveira U."/>
            <person name="Santos F.R."/>
            <person name="Vidigal T.H.D.A."/>
            <person name="Brescovit A.D."/>
            <person name="Santos A.J."/>
        </authorList>
    </citation>
    <scope>NUCLEOTIDE SEQUENCE</scope>
    <source>
        <tissue evidence="2">Shoot tissue taken approximately 20 cm above the soil surface</tissue>
    </source>
</reference>